<dbReference type="EMBL" id="CP142149">
    <property type="protein sequence ID" value="WSE34954.1"/>
    <property type="molecule type" value="Genomic_DNA"/>
</dbReference>
<dbReference type="InterPro" id="IPR012675">
    <property type="entry name" value="Beta-grasp_dom_sf"/>
</dbReference>
<keyword evidence="10" id="KW-0472">Membrane</keyword>
<dbReference type="Pfam" id="PF00175">
    <property type="entry name" value="NAD_binding_1"/>
    <property type="match status" value="1"/>
</dbReference>
<dbReference type="PANTHER" id="PTHR47354">
    <property type="entry name" value="NADH OXIDOREDUCTASE HCR"/>
    <property type="match status" value="1"/>
</dbReference>
<dbReference type="Gene3D" id="3.10.20.30">
    <property type="match status" value="1"/>
</dbReference>
<reference evidence="13 14" key="1">
    <citation type="journal article" date="2015" name="Int. J. Syst. Evol. Microbiol.">
        <title>Amycolatopsis rhabdoformis sp. nov., an actinomycete isolated from a tropical forest soil.</title>
        <authorList>
            <person name="Souza W.R."/>
            <person name="Silva R.E."/>
            <person name="Goodfellow M."/>
            <person name="Busarakam K."/>
            <person name="Figueiro F.S."/>
            <person name="Ferreira D."/>
            <person name="Rodrigues-Filho E."/>
            <person name="Moraes L.A.B."/>
            <person name="Zucchi T.D."/>
        </authorList>
    </citation>
    <scope>NUCLEOTIDE SEQUENCE [LARGE SCALE GENOMIC DNA]</scope>
    <source>
        <strain evidence="13 14">NCIMB 14900</strain>
    </source>
</reference>
<dbReference type="InterPro" id="IPR050415">
    <property type="entry name" value="MRET"/>
</dbReference>
<dbReference type="InterPro" id="IPR001041">
    <property type="entry name" value="2Fe-2S_ferredoxin-type"/>
</dbReference>
<proteinExistence type="predicted"/>
<name>A0ABZ1IN95_9PSEU</name>
<sequence length="692" mass="76562">MPVVDSRLGAGEQPGAREGARAGAAVPSPRIPLAPVSVPTLVLFAVGLAVWGAATWLLLAGLAPLWVTIPLHALVTFTMFTVAHESAHHAAGKLTWLNEVLGRLAMLFVAAYGAFPFLRFIHLEHHRNTNADASTDPDAWTSQGPWWQLPFRWLTIDLWYARFYSRRVQGRPRPERAETLVALTAFAAVVVTVLACGRGWELLVVYLIPQRLGLALLAWWFDWLPHHGLAANRFGATRVRVGLEWLMTPIMLYQNYHLVHHLHPAIPFYRYLRAWNDNRDAYLAREVPITTAWGRELTADEYRAWRHLTECFEKTPAPEPLRRGPRRFHALRVTAVEPMTADAVAITFDVPEALREAFRHVPGQHVVVRTTVDGTVVRRTYSICSPAGSASLRIAVKRRRGGTFSAFAATRLKPGDVLEVLPPSGGFALSPCPDRSAHYVLLAAGSGITPVLSILSSVLRAETHSRVTLLYVNTSGATTMFAEEISALAREAAGRLHVVHFRTDERDPDLHAHRPVRHFDTVGEALAISHERYRSGRLTATRLRALLQNRLHPAKVDQWFLCGPRGLLDLARRTLHEAYVPHEDVHFELFAGAPARSPEGSSAALSVTVGRAVTDIVTKPGETVLDASLRARLDVPYSCTGGACGSCVAKLVRGRVDMDVQYALTEADVADNRILTCRARPTTPELAVDYDR</sequence>
<dbReference type="InterPro" id="IPR036010">
    <property type="entry name" value="2Fe-2S_ferredoxin-like_sf"/>
</dbReference>
<dbReference type="CDD" id="cd00207">
    <property type="entry name" value="fer2"/>
    <property type="match status" value="1"/>
</dbReference>
<keyword evidence="6 13" id="KW-0560">Oxidoreductase</keyword>
<evidence type="ECO:0000256" key="1">
    <source>
        <dbReference type="ARBA" id="ARBA00001974"/>
    </source>
</evidence>
<keyword evidence="4" id="KW-0479">Metal-binding</keyword>
<feature type="compositionally biased region" description="Low complexity" evidence="9">
    <location>
        <begin position="9"/>
        <end position="23"/>
    </location>
</feature>
<dbReference type="InterPro" id="IPR008333">
    <property type="entry name" value="Cbr1-like_FAD-bd_dom"/>
</dbReference>
<feature type="transmembrane region" description="Helical" evidence="10">
    <location>
        <begin position="65"/>
        <end position="84"/>
    </location>
</feature>
<dbReference type="Proteomes" id="UP001330812">
    <property type="component" value="Chromosome"/>
</dbReference>
<dbReference type="PANTHER" id="PTHR47354:SF8">
    <property type="entry name" value="1,2-PHENYLACETYL-COA EPOXIDASE, SUBUNIT E"/>
    <property type="match status" value="1"/>
</dbReference>
<dbReference type="InterPro" id="IPR005804">
    <property type="entry name" value="FA_desaturase_dom"/>
</dbReference>
<evidence type="ECO:0000313" key="13">
    <source>
        <dbReference type="EMBL" id="WSE34954.1"/>
    </source>
</evidence>
<dbReference type="InterPro" id="IPR001433">
    <property type="entry name" value="OxRdtase_FAD/NAD-bd"/>
</dbReference>
<accession>A0ABZ1IN95</accession>
<evidence type="ECO:0000256" key="4">
    <source>
        <dbReference type="ARBA" id="ARBA00022723"/>
    </source>
</evidence>
<evidence type="ECO:0000256" key="3">
    <source>
        <dbReference type="ARBA" id="ARBA00022714"/>
    </source>
</evidence>
<comment type="cofactor">
    <cofactor evidence="1">
        <name>FAD</name>
        <dbReference type="ChEBI" id="CHEBI:57692"/>
    </cofactor>
</comment>
<feature type="domain" description="FAD-binding FR-type" evidence="12">
    <location>
        <begin position="326"/>
        <end position="430"/>
    </location>
</feature>
<dbReference type="Pfam" id="PF00111">
    <property type="entry name" value="Fer2"/>
    <property type="match status" value="1"/>
</dbReference>
<keyword evidence="5" id="KW-0274">FAD</keyword>
<dbReference type="InterPro" id="IPR017938">
    <property type="entry name" value="Riboflavin_synthase-like_b-brl"/>
</dbReference>
<feature type="transmembrane region" description="Helical" evidence="10">
    <location>
        <begin position="104"/>
        <end position="121"/>
    </location>
</feature>
<dbReference type="SUPFAM" id="SSF63380">
    <property type="entry name" value="Riboflavin synthase domain-like"/>
    <property type="match status" value="1"/>
</dbReference>
<dbReference type="InterPro" id="IPR017927">
    <property type="entry name" value="FAD-bd_FR_type"/>
</dbReference>
<keyword evidence="2" id="KW-0285">Flavoprotein</keyword>
<feature type="transmembrane region" description="Helical" evidence="10">
    <location>
        <begin position="36"/>
        <end position="58"/>
    </location>
</feature>
<keyword evidence="8" id="KW-0411">Iron-sulfur</keyword>
<dbReference type="SUPFAM" id="SSF54292">
    <property type="entry name" value="2Fe-2S ferredoxin-like"/>
    <property type="match status" value="1"/>
</dbReference>
<dbReference type="CDD" id="cd06214">
    <property type="entry name" value="PA_degradation_oxidoreductase_like"/>
    <property type="match status" value="1"/>
</dbReference>
<keyword evidence="10" id="KW-1133">Transmembrane helix</keyword>
<evidence type="ECO:0000256" key="5">
    <source>
        <dbReference type="ARBA" id="ARBA00022827"/>
    </source>
</evidence>
<keyword evidence="14" id="KW-1185">Reference proteome</keyword>
<dbReference type="PROSITE" id="PS51085">
    <property type="entry name" value="2FE2S_FER_2"/>
    <property type="match status" value="1"/>
</dbReference>
<evidence type="ECO:0000313" key="14">
    <source>
        <dbReference type="Proteomes" id="UP001330812"/>
    </source>
</evidence>
<dbReference type="EC" id="1.14.19.-" evidence="13"/>
<evidence type="ECO:0000259" key="12">
    <source>
        <dbReference type="PROSITE" id="PS51384"/>
    </source>
</evidence>
<evidence type="ECO:0000256" key="10">
    <source>
        <dbReference type="SAM" id="Phobius"/>
    </source>
</evidence>
<protein>
    <submittedName>
        <fullName evidence="13">Fatty acid desaturase</fullName>
        <ecNumber evidence="13">1.14.19.-</ecNumber>
    </submittedName>
</protein>
<evidence type="ECO:0000256" key="2">
    <source>
        <dbReference type="ARBA" id="ARBA00022630"/>
    </source>
</evidence>
<dbReference type="PROSITE" id="PS51384">
    <property type="entry name" value="FAD_FR"/>
    <property type="match status" value="1"/>
</dbReference>
<feature type="domain" description="2Fe-2S ferredoxin-type" evidence="11">
    <location>
        <begin position="603"/>
        <end position="692"/>
    </location>
</feature>
<dbReference type="Pfam" id="PF00970">
    <property type="entry name" value="FAD_binding_6"/>
    <property type="match status" value="1"/>
</dbReference>
<keyword evidence="10" id="KW-0812">Transmembrane</keyword>
<evidence type="ECO:0000256" key="9">
    <source>
        <dbReference type="SAM" id="MobiDB-lite"/>
    </source>
</evidence>
<dbReference type="InterPro" id="IPR039261">
    <property type="entry name" value="FNR_nucleotide-bd"/>
</dbReference>
<keyword evidence="7" id="KW-0408">Iron</keyword>
<keyword evidence="3" id="KW-0001">2Fe-2S</keyword>
<dbReference type="Gene3D" id="3.40.50.80">
    <property type="entry name" value="Nucleotide-binding domain of ferredoxin-NADP reductase (FNR) module"/>
    <property type="match status" value="1"/>
</dbReference>
<evidence type="ECO:0000256" key="8">
    <source>
        <dbReference type="ARBA" id="ARBA00023014"/>
    </source>
</evidence>
<dbReference type="Pfam" id="PF00487">
    <property type="entry name" value="FA_desaturase"/>
    <property type="match status" value="1"/>
</dbReference>
<organism evidence="13 14">
    <name type="scientific">Amycolatopsis rhabdoformis</name>
    <dbReference type="NCBI Taxonomy" id="1448059"/>
    <lineage>
        <taxon>Bacteria</taxon>
        <taxon>Bacillati</taxon>
        <taxon>Actinomycetota</taxon>
        <taxon>Actinomycetes</taxon>
        <taxon>Pseudonocardiales</taxon>
        <taxon>Pseudonocardiaceae</taxon>
        <taxon>Amycolatopsis</taxon>
    </lineage>
</organism>
<dbReference type="PROSITE" id="PS00197">
    <property type="entry name" value="2FE2S_FER_1"/>
    <property type="match status" value="1"/>
</dbReference>
<dbReference type="GO" id="GO:0016491">
    <property type="term" value="F:oxidoreductase activity"/>
    <property type="evidence" value="ECO:0007669"/>
    <property type="project" value="UniProtKB-KW"/>
</dbReference>
<dbReference type="SUPFAM" id="SSF52343">
    <property type="entry name" value="Ferredoxin reductase-like, C-terminal NADP-linked domain"/>
    <property type="match status" value="1"/>
</dbReference>
<evidence type="ECO:0000259" key="11">
    <source>
        <dbReference type="PROSITE" id="PS51085"/>
    </source>
</evidence>
<evidence type="ECO:0000256" key="6">
    <source>
        <dbReference type="ARBA" id="ARBA00023002"/>
    </source>
</evidence>
<evidence type="ECO:0000256" key="7">
    <source>
        <dbReference type="ARBA" id="ARBA00023004"/>
    </source>
</evidence>
<dbReference type="RefSeq" id="WP_326837760.1">
    <property type="nucleotide sequence ID" value="NZ_CP142149.1"/>
</dbReference>
<dbReference type="InterPro" id="IPR006058">
    <property type="entry name" value="2Fe2S_fd_BS"/>
</dbReference>
<feature type="transmembrane region" description="Helical" evidence="10">
    <location>
        <begin position="180"/>
        <end position="200"/>
    </location>
</feature>
<dbReference type="Gene3D" id="2.40.30.10">
    <property type="entry name" value="Translation factors"/>
    <property type="match status" value="1"/>
</dbReference>
<gene>
    <name evidence="13" type="ORF">VSH64_23225</name>
</gene>
<feature type="region of interest" description="Disordered" evidence="9">
    <location>
        <begin position="1"/>
        <end position="23"/>
    </location>
</feature>